<dbReference type="InterPro" id="IPR003441">
    <property type="entry name" value="NAC-dom"/>
</dbReference>
<keyword evidence="3" id="KW-0804">Transcription</keyword>
<keyword evidence="2" id="KW-0238">DNA-binding</keyword>
<feature type="domain" description="NAC" evidence="5">
    <location>
        <begin position="78"/>
        <end position="142"/>
    </location>
</feature>
<comment type="caution">
    <text evidence="6">The sequence shown here is derived from an EMBL/GenBank/DDBJ whole genome shotgun (WGS) entry which is preliminary data.</text>
</comment>
<proteinExistence type="predicted"/>
<dbReference type="AlphaFoldDB" id="A0A7J6X6I7"/>
<dbReference type="Gene3D" id="2.170.150.80">
    <property type="entry name" value="NAC domain"/>
    <property type="match status" value="1"/>
</dbReference>
<dbReference type="GO" id="GO:0003677">
    <property type="term" value="F:DNA binding"/>
    <property type="evidence" value="ECO:0007669"/>
    <property type="project" value="UniProtKB-KW"/>
</dbReference>
<evidence type="ECO:0000256" key="1">
    <source>
        <dbReference type="ARBA" id="ARBA00023015"/>
    </source>
</evidence>
<gene>
    <name evidence="6" type="ORF">FRX31_006223</name>
</gene>
<dbReference type="Pfam" id="PF02365">
    <property type="entry name" value="NAM"/>
    <property type="match status" value="1"/>
</dbReference>
<accession>A0A7J6X6I7</accession>
<dbReference type="InterPro" id="IPR036093">
    <property type="entry name" value="NAC_dom_sf"/>
</dbReference>
<keyword evidence="1" id="KW-0805">Transcription regulation</keyword>
<reference evidence="6 7" key="1">
    <citation type="submission" date="2020-06" db="EMBL/GenBank/DDBJ databases">
        <title>Transcriptomic and genomic resources for Thalictrum thalictroides and T. hernandezii: Facilitating candidate gene discovery in an emerging model plant lineage.</title>
        <authorList>
            <person name="Arias T."/>
            <person name="Riano-Pachon D.M."/>
            <person name="Di Stilio V.S."/>
        </authorList>
    </citation>
    <scope>NUCLEOTIDE SEQUENCE [LARGE SCALE GENOMIC DNA]</scope>
    <source>
        <strain evidence="7">cv. WT478/WT964</strain>
        <tissue evidence="6">Leaves</tissue>
    </source>
</reference>
<name>A0A7J6X6I7_THATH</name>
<evidence type="ECO:0000313" key="6">
    <source>
        <dbReference type="EMBL" id="KAF5204190.1"/>
    </source>
</evidence>
<evidence type="ECO:0000256" key="4">
    <source>
        <dbReference type="ARBA" id="ARBA00023242"/>
    </source>
</evidence>
<dbReference type="SUPFAM" id="SSF101941">
    <property type="entry name" value="NAC domain"/>
    <property type="match status" value="1"/>
</dbReference>
<evidence type="ECO:0000256" key="2">
    <source>
        <dbReference type="ARBA" id="ARBA00023125"/>
    </source>
</evidence>
<evidence type="ECO:0000259" key="5">
    <source>
        <dbReference type="Pfam" id="PF02365"/>
    </source>
</evidence>
<protein>
    <recommendedName>
        <fullName evidence="5">NAC domain-containing protein</fullName>
    </recommendedName>
</protein>
<organism evidence="6 7">
    <name type="scientific">Thalictrum thalictroides</name>
    <name type="common">Rue-anemone</name>
    <name type="synonym">Anemone thalictroides</name>
    <dbReference type="NCBI Taxonomy" id="46969"/>
    <lineage>
        <taxon>Eukaryota</taxon>
        <taxon>Viridiplantae</taxon>
        <taxon>Streptophyta</taxon>
        <taxon>Embryophyta</taxon>
        <taxon>Tracheophyta</taxon>
        <taxon>Spermatophyta</taxon>
        <taxon>Magnoliopsida</taxon>
        <taxon>Ranunculales</taxon>
        <taxon>Ranunculaceae</taxon>
        <taxon>Thalictroideae</taxon>
        <taxon>Thalictrum</taxon>
    </lineage>
</organism>
<dbReference type="EMBL" id="JABWDY010005737">
    <property type="protein sequence ID" value="KAF5204190.1"/>
    <property type="molecule type" value="Genomic_DNA"/>
</dbReference>
<keyword evidence="4" id="KW-0539">Nucleus</keyword>
<keyword evidence="7" id="KW-1185">Reference proteome</keyword>
<evidence type="ECO:0000256" key="3">
    <source>
        <dbReference type="ARBA" id="ARBA00023163"/>
    </source>
</evidence>
<evidence type="ECO:0000313" key="7">
    <source>
        <dbReference type="Proteomes" id="UP000554482"/>
    </source>
</evidence>
<sequence>MIDHGYVNPWIIERDVYAEHPIILMKGIVSFYDNLYVLDINNISLFLRSLLINYPLNLSLIHPCPSLFLIDLDLPLKYFFSNSSTRTRRTSRDMKNQGLWKRKGSISSIWKDNVTIGFKVNLDFKEFNQSHQKSIYHMEEFYLANDNFKDTFTFNKVIHDAIVNDQQQDQELNNPADVVHDGVDDGVREDNVVLDDGVGEDNDKLQDQQEVNANNGGEGEDYPVVNEYNCTYLLHSTNLEDFARKHQFDLLN</sequence>
<dbReference type="Proteomes" id="UP000554482">
    <property type="component" value="Unassembled WGS sequence"/>
</dbReference>
<dbReference type="GO" id="GO:0006355">
    <property type="term" value="P:regulation of DNA-templated transcription"/>
    <property type="evidence" value="ECO:0007669"/>
    <property type="project" value="InterPro"/>
</dbReference>